<evidence type="ECO:0000313" key="1">
    <source>
        <dbReference type="Proteomes" id="UP000887565"/>
    </source>
</evidence>
<reference evidence="2" key="1">
    <citation type="submission" date="2022-11" db="UniProtKB">
        <authorList>
            <consortium name="WormBaseParasite"/>
        </authorList>
    </citation>
    <scope>IDENTIFICATION</scope>
</reference>
<sequence length="72" mass="7974">MVLAEEASLVEGQKKFALAFVVEKRPVLMSDSFSQGIRNWNIAFQAKRKLALSSLSPLCQDTPPLTRKIVAV</sequence>
<name>A0A915I3H5_ROMCU</name>
<dbReference type="AlphaFoldDB" id="A0A915I3H5"/>
<evidence type="ECO:0000313" key="2">
    <source>
        <dbReference type="WBParaSite" id="nRc.2.0.1.t07984-RA"/>
    </source>
</evidence>
<keyword evidence="1" id="KW-1185">Reference proteome</keyword>
<dbReference type="WBParaSite" id="nRc.2.0.1.t07984-RA">
    <property type="protein sequence ID" value="nRc.2.0.1.t07984-RA"/>
    <property type="gene ID" value="nRc.2.0.1.g07984"/>
</dbReference>
<dbReference type="Proteomes" id="UP000887565">
    <property type="component" value="Unplaced"/>
</dbReference>
<protein>
    <submittedName>
        <fullName evidence="2">Uncharacterized protein</fullName>
    </submittedName>
</protein>
<organism evidence="1 2">
    <name type="scientific">Romanomermis culicivorax</name>
    <name type="common">Nematode worm</name>
    <dbReference type="NCBI Taxonomy" id="13658"/>
    <lineage>
        <taxon>Eukaryota</taxon>
        <taxon>Metazoa</taxon>
        <taxon>Ecdysozoa</taxon>
        <taxon>Nematoda</taxon>
        <taxon>Enoplea</taxon>
        <taxon>Dorylaimia</taxon>
        <taxon>Mermithida</taxon>
        <taxon>Mermithoidea</taxon>
        <taxon>Mermithidae</taxon>
        <taxon>Romanomermis</taxon>
    </lineage>
</organism>
<accession>A0A915I3H5</accession>
<proteinExistence type="predicted"/>